<dbReference type="Pfam" id="PF08839">
    <property type="entry name" value="CDT1"/>
    <property type="match status" value="1"/>
</dbReference>
<dbReference type="OrthoDB" id="18781at2759"/>
<dbReference type="InterPro" id="IPR036390">
    <property type="entry name" value="WH_DNA-bd_sf"/>
</dbReference>
<evidence type="ECO:0008006" key="8">
    <source>
        <dbReference type="Google" id="ProtNLM"/>
    </source>
</evidence>
<dbReference type="SMART" id="SM00490">
    <property type="entry name" value="HELICc"/>
    <property type="match status" value="1"/>
</dbReference>
<sequence length="1363" mass="150593">MSSGPTSVSGKLSKRSRLSGGGLIGRSRPAASSLPAQPLDPDHLGSTSSQPLFRPEGGSDDGFGSDEGEFEAVQAVDPDPFALARSSSAAPLSRISHLPPPPKKRAKTAAVPPSSSRGASTPIGGADDADRTGEGGDAGPSARGRGRGRGAKSASRGGAARGRGRGKSKTDREQLERLVEPTIEFPEHFLKLERTFKALNTVYTFCSTRKSMATTFEVLKGSVENLLKRPLELNDIAQIKSLLPEVITFAYISSDQLRVHASAAPDDEDPHAAAREKKRLELDEAYRAGAIGEAAKDLEKTDKGSNSTVLLFSFNDGELRSENGVGKVMRKKFQKKRKKGEEHSPSPLPPPETEPKFSTESMTTLINKRNTKFRAAVSDLLIACSSRNPPLDPVELLLEATEENLPVHPDELLTEEDMRERGVRERMEDLEFRQRNPDLRPSMLQIIDEITHDEDLYNDQIVENGHRTVPARQPIYGALDFEVSENLANALRQTKNIEADKLYSHQATAINALHPSAEHPLGRNVIISTSTSSGKSLIYQLPVVEALEHNPEATALYVFPTKALAQDQKRSLGELVAAVDGLEDVKVATFDGDTPREDRDYIRENANVIFTNPDMLHITILPQEERWRRFFRQLRFVVVDELHIYSGLFGCHVAFVMRRLRRICAAVGNRRVRFVSCSATISNPIEHMQTIFGVEDVLLIDEDGSPCGQKEYLVWNPPYIDEIDRKQGRISTIAETSRVFRFMMTRGIRCIVFCRVRAQCEILMKQVRQDLMLDGREDMANRVMSYRTLVKSKRPLVSVLTEIATQDRRKIEQEMFTGQLLGVIATTALELGIDIGSLDAVITVGFPYTLPGLRQQAGRAGRRNKDSLAMLICDPFPVDQHYARNPDLIFNSPFQQLNLDLDNPLVLESHIQCAAEEIPVHPVEDAKYFTKGDEDKLRQICMSRLVGDDDGFYHCHPRYKPSPARAVPIRNTEDEHYTIIDITGGRHEVIEEIETSRAIFTTYEGAVFMHMGRTFLVREVNHDRRIAKIEKASIEWRTQQRDFTDIDPVDALSIREVQGGATTASYGTIQLTSVVFGYFKIDKRNNILDTVDIHCPPFIRSSHGLWVEVPRTALEILLLKNFHPAGSIHAAEHALMSLTPVFAMCAEGDVRTECKNPEKELSSVTTTRKRPARLILYDTAGKSGGICAKVFDHINTLIAQAADTIANCGCQDGVASHLCSGANMIVSKLGALIVLDAILGRPIDVDSIPMQEPTKGVTPGGPGSTLDLAAAGVRPELIKAVQQRAMHGPQTRLDVLEEEDEMAEEALLERERVLAELMSGGSGLPMEAGFDNTRGDAPTEERETAADGEVFRLADTGGFIRGI</sequence>
<dbReference type="CDD" id="cd17923">
    <property type="entry name" value="DEXHc_Hrq1-like"/>
    <property type="match status" value="1"/>
</dbReference>
<dbReference type="Proteomes" id="UP000237144">
    <property type="component" value="Unassembled WGS sequence"/>
</dbReference>
<evidence type="ECO:0000256" key="1">
    <source>
        <dbReference type="ARBA" id="ARBA00022741"/>
    </source>
</evidence>
<evidence type="ECO:0000256" key="2">
    <source>
        <dbReference type="ARBA" id="ARBA00022840"/>
    </source>
</evidence>
<dbReference type="PANTHER" id="PTHR47957">
    <property type="entry name" value="ATP-DEPENDENT HELICASE HRQ1"/>
    <property type="match status" value="1"/>
</dbReference>
<dbReference type="GO" id="GO:0005524">
    <property type="term" value="F:ATP binding"/>
    <property type="evidence" value="ECO:0007669"/>
    <property type="project" value="UniProtKB-KW"/>
</dbReference>
<evidence type="ECO:0000313" key="7">
    <source>
        <dbReference type="Proteomes" id="UP000237144"/>
    </source>
</evidence>
<dbReference type="EMBL" id="PJQD01000042">
    <property type="protein sequence ID" value="POY73023.1"/>
    <property type="molecule type" value="Genomic_DNA"/>
</dbReference>
<dbReference type="SUPFAM" id="SSF46785">
    <property type="entry name" value="Winged helix' DNA-binding domain"/>
    <property type="match status" value="1"/>
</dbReference>
<dbReference type="GO" id="GO:0003676">
    <property type="term" value="F:nucleic acid binding"/>
    <property type="evidence" value="ECO:0007669"/>
    <property type="project" value="InterPro"/>
</dbReference>
<dbReference type="PANTHER" id="PTHR47957:SF3">
    <property type="entry name" value="ATP-DEPENDENT HELICASE HRQ1"/>
    <property type="match status" value="1"/>
</dbReference>
<name>A0A2S5B8C1_9BASI</name>
<gene>
    <name evidence="6" type="ORF">BMF94_3861</name>
</gene>
<dbReference type="SMART" id="SM01075">
    <property type="entry name" value="CDT1"/>
    <property type="match status" value="1"/>
</dbReference>
<dbReference type="SUPFAM" id="SSF52540">
    <property type="entry name" value="P-loop containing nucleoside triphosphate hydrolases"/>
    <property type="match status" value="1"/>
</dbReference>
<dbReference type="SMART" id="SM00487">
    <property type="entry name" value="DEXDc"/>
    <property type="match status" value="1"/>
</dbReference>
<dbReference type="GO" id="GO:0036297">
    <property type="term" value="P:interstrand cross-link repair"/>
    <property type="evidence" value="ECO:0007669"/>
    <property type="project" value="TreeGrafter"/>
</dbReference>
<proteinExistence type="predicted"/>
<dbReference type="GO" id="GO:0005634">
    <property type="term" value="C:nucleus"/>
    <property type="evidence" value="ECO:0007669"/>
    <property type="project" value="TreeGrafter"/>
</dbReference>
<dbReference type="InterPro" id="IPR014939">
    <property type="entry name" value="CDT1_Gemini-bd-like"/>
</dbReference>
<evidence type="ECO:0000259" key="4">
    <source>
        <dbReference type="PROSITE" id="PS51192"/>
    </source>
</evidence>
<feature type="domain" description="Helicase C-terminal" evidence="5">
    <location>
        <begin position="738"/>
        <end position="905"/>
    </location>
</feature>
<dbReference type="Pfam" id="PF22982">
    <property type="entry name" value="WHD_HRQ1"/>
    <property type="match status" value="1"/>
</dbReference>
<keyword evidence="7" id="KW-1185">Reference proteome</keyword>
<dbReference type="PROSITE" id="PS51192">
    <property type="entry name" value="HELICASE_ATP_BIND_1"/>
    <property type="match status" value="1"/>
</dbReference>
<feature type="domain" description="Helicase ATP-binding" evidence="4">
    <location>
        <begin position="516"/>
        <end position="699"/>
    </location>
</feature>
<dbReference type="InterPro" id="IPR027417">
    <property type="entry name" value="P-loop_NTPase"/>
</dbReference>
<dbReference type="Pfam" id="PF09369">
    <property type="entry name" value="MZB"/>
    <property type="match status" value="1"/>
</dbReference>
<evidence type="ECO:0000313" key="6">
    <source>
        <dbReference type="EMBL" id="POY73023.1"/>
    </source>
</evidence>
<comment type="caution">
    <text evidence="6">The sequence shown here is derived from an EMBL/GenBank/DDBJ whole genome shotgun (WGS) entry which is preliminary data.</text>
</comment>
<accession>A0A2S5B8C1</accession>
<feature type="compositionally biased region" description="Basic and acidic residues" evidence="3">
    <location>
        <begin position="1333"/>
        <end position="1344"/>
    </location>
</feature>
<keyword evidence="2" id="KW-0067">ATP-binding</keyword>
<organism evidence="6 7">
    <name type="scientific">Rhodotorula taiwanensis</name>
    <dbReference type="NCBI Taxonomy" id="741276"/>
    <lineage>
        <taxon>Eukaryota</taxon>
        <taxon>Fungi</taxon>
        <taxon>Dikarya</taxon>
        <taxon>Basidiomycota</taxon>
        <taxon>Pucciniomycotina</taxon>
        <taxon>Microbotryomycetes</taxon>
        <taxon>Sporidiobolales</taxon>
        <taxon>Sporidiobolaceae</taxon>
        <taxon>Rhodotorula</taxon>
    </lineage>
</organism>
<reference evidence="6 7" key="1">
    <citation type="journal article" date="2018" name="Front. Microbiol.">
        <title>Prospects for Fungal Bioremediation of Acidic Radioactive Waste Sites: Characterization and Genome Sequence of Rhodotorula taiwanensis MD1149.</title>
        <authorList>
            <person name="Tkavc R."/>
            <person name="Matrosova V.Y."/>
            <person name="Grichenko O.E."/>
            <person name="Gostincar C."/>
            <person name="Volpe R.P."/>
            <person name="Klimenkova P."/>
            <person name="Gaidamakova E.K."/>
            <person name="Zhou C.E."/>
            <person name="Stewart B.J."/>
            <person name="Lyman M.G."/>
            <person name="Malfatti S.A."/>
            <person name="Rubinfeld B."/>
            <person name="Courtot M."/>
            <person name="Singh J."/>
            <person name="Dalgard C.L."/>
            <person name="Hamilton T."/>
            <person name="Frey K.G."/>
            <person name="Gunde-Cimerman N."/>
            <person name="Dugan L."/>
            <person name="Daly M.J."/>
        </authorList>
    </citation>
    <scope>NUCLEOTIDE SEQUENCE [LARGE SCALE GENOMIC DNA]</scope>
    <source>
        <strain evidence="6 7">MD1149</strain>
    </source>
</reference>
<dbReference type="InterPro" id="IPR014001">
    <property type="entry name" value="Helicase_ATP-bd"/>
</dbReference>
<dbReference type="CDD" id="cd18797">
    <property type="entry name" value="SF2_C_Hrq"/>
    <property type="match status" value="1"/>
</dbReference>
<dbReference type="InterPro" id="IPR055227">
    <property type="entry name" value="HRQ1_WHD"/>
</dbReference>
<dbReference type="GO" id="GO:0043138">
    <property type="term" value="F:3'-5' DNA helicase activity"/>
    <property type="evidence" value="ECO:0007669"/>
    <property type="project" value="TreeGrafter"/>
</dbReference>
<dbReference type="Pfam" id="PF00270">
    <property type="entry name" value="DEAD"/>
    <property type="match status" value="1"/>
</dbReference>
<dbReference type="InterPro" id="IPR018973">
    <property type="entry name" value="MZB"/>
</dbReference>
<dbReference type="PROSITE" id="PS51194">
    <property type="entry name" value="HELICASE_CTER"/>
    <property type="match status" value="1"/>
</dbReference>
<feature type="compositionally biased region" description="Low complexity" evidence="3">
    <location>
        <begin position="82"/>
        <end position="94"/>
    </location>
</feature>
<evidence type="ECO:0000259" key="5">
    <source>
        <dbReference type="PROSITE" id="PS51194"/>
    </source>
</evidence>
<protein>
    <recommendedName>
        <fullName evidence="8">RNA helicase</fullName>
    </recommendedName>
</protein>
<dbReference type="GO" id="GO:0006289">
    <property type="term" value="P:nucleotide-excision repair"/>
    <property type="evidence" value="ECO:0007669"/>
    <property type="project" value="TreeGrafter"/>
</dbReference>
<feature type="compositionally biased region" description="Basic residues" evidence="3">
    <location>
        <begin position="328"/>
        <end position="338"/>
    </location>
</feature>
<dbReference type="Gene3D" id="3.40.50.300">
    <property type="entry name" value="P-loop containing nucleotide triphosphate hydrolases"/>
    <property type="match status" value="2"/>
</dbReference>
<keyword evidence="1" id="KW-0547">Nucleotide-binding</keyword>
<dbReference type="InterPro" id="IPR011545">
    <property type="entry name" value="DEAD/DEAH_box_helicase_dom"/>
</dbReference>
<dbReference type="STRING" id="741276.A0A2S5B8C1"/>
<feature type="region of interest" description="Disordered" evidence="3">
    <location>
        <begin position="1"/>
        <end position="175"/>
    </location>
</feature>
<feature type="region of interest" description="Disordered" evidence="3">
    <location>
        <begin position="325"/>
        <end position="358"/>
    </location>
</feature>
<feature type="region of interest" description="Disordered" evidence="3">
    <location>
        <begin position="1324"/>
        <end position="1344"/>
    </location>
</feature>
<evidence type="ECO:0000256" key="3">
    <source>
        <dbReference type="SAM" id="MobiDB-lite"/>
    </source>
</evidence>
<dbReference type="InterPro" id="IPR001650">
    <property type="entry name" value="Helicase_C-like"/>
</dbReference>
<dbReference type="Pfam" id="PF00271">
    <property type="entry name" value="Helicase_C"/>
    <property type="match status" value="1"/>
</dbReference>